<evidence type="ECO:0000313" key="2">
    <source>
        <dbReference type="EMBL" id="PKU24299.1"/>
    </source>
</evidence>
<dbReference type="RefSeq" id="WP_101250838.1">
    <property type="nucleotide sequence ID" value="NZ_PIUM01000012.1"/>
</dbReference>
<gene>
    <name evidence="2" type="ORF">CWS72_11925</name>
</gene>
<dbReference type="PANTHER" id="PTHR40265">
    <property type="entry name" value="BLL2707 PROTEIN"/>
    <property type="match status" value="1"/>
</dbReference>
<comment type="caution">
    <text evidence="2">The sequence shown here is derived from an EMBL/GenBank/DDBJ whole genome shotgun (WGS) entry which is preliminary data.</text>
</comment>
<dbReference type="Gene3D" id="3.10.180.10">
    <property type="entry name" value="2,3-Dihydroxybiphenyl 1,2-Dioxygenase, domain 1"/>
    <property type="match status" value="1"/>
</dbReference>
<feature type="domain" description="Glyoxalase-like" evidence="1">
    <location>
        <begin position="7"/>
        <end position="183"/>
    </location>
</feature>
<keyword evidence="3" id="KW-1185">Reference proteome</keyword>
<dbReference type="InterPro" id="IPR029068">
    <property type="entry name" value="Glyas_Bleomycin-R_OHBP_Dase"/>
</dbReference>
<evidence type="ECO:0000313" key="3">
    <source>
        <dbReference type="Proteomes" id="UP000233293"/>
    </source>
</evidence>
<accession>A0A2N3PV77</accession>
<proteinExistence type="predicted"/>
<name>A0A2N3PV77_9PROT</name>
<dbReference type="EMBL" id="PIUM01000012">
    <property type="protein sequence ID" value="PKU24299.1"/>
    <property type="molecule type" value="Genomic_DNA"/>
</dbReference>
<dbReference type="InterPro" id="IPR025870">
    <property type="entry name" value="Glyoxalase-like_dom"/>
</dbReference>
<dbReference type="AlphaFoldDB" id="A0A2N3PV77"/>
<protein>
    <submittedName>
        <fullName evidence="2">VOC family protein</fullName>
    </submittedName>
</protein>
<dbReference type="OrthoDB" id="9812467at2"/>
<dbReference type="Proteomes" id="UP000233293">
    <property type="component" value="Unassembled WGS sequence"/>
</dbReference>
<sequence length="264" mass="28798">MPTESPLDHLVINCRFETDAAQRLFAGLGFTLTPRGHHSLGSINHLAVFQRNYLELIGLPADGGKLRQEILDSPQGIDGLVFASRDALASHAALSEAGFGLQPVQHFSRPVEADGAERLARFSTVRLLPGQIAAGRVYVCQHHTPELVWRPEWIRHPNGTRDIAGLVIVTETLEKTQADLARLRPLSGGFPLDLLKPDDFAGRYGTLADHAPRRADFFGAIRFHCDDLAGLAGRAADLGLPLIRRESGVSVALPQFQALLEFVP</sequence>
<dbReference type="SUPFAM" id="SSF54593">
    <property type="entry name" value="Glyoxalase/Bleomycin resistance protein/Dihydroxybiphenyl dioxygenase"/>
    <property type="match status" value="1"/>
</dbReference>
<dbReference type="Pfam" id="PF13468">
    <property type="entry name" value="Glyoxalase_3"/>
    <property type="match status" value="1"/>
</dbReference>
<dbReference type="PANTHER" id="PTHR40265:SF1">
    <property type="entry name" value="GLYOXALASE-LIKE DOMAIN-CONTAINING PROTEIN"/>
    <property type="match status" value="1"/>
</dbReference>
<organism evidence="2 3">
    <name type="scientific">Telmatospirillum siberiense</name>
    <dbReference type="NCBI Taxonomy" id="382514"/>
    <lineage>
        <taxon>Bacteria</taxon>
        <taxon>Pseudomonadati</taxon>
        <taxon>Pseudomonadota</taxon>
        <taxon>Alphaproteobacteria</taxon>
        <taxon>Rhodospirillales</taxon>
        <taxon>Rhodospirillaceae</taxon>
        <taxon>Telmatospirillum</taxon>
    </lineage>
</organism>
<reference evidence="3" key="1">
    <citation type="submission" date="2017-12" db="EMBL/GenBank/DDBJ databases">
        <title>Draft genome sequence of Telmatospirillum siberiense 26-4b1T, an acidotolerant peatland alphaproteobacterium potentially involved in sulfur cycling.</title>
        <authorList>
            <person name="Hausmann B."/>
            <person name="Pjevac P."/>
            <person name="Schreck K."/>
            <person name="Herbold C.W."/>
            <person name="Daims H."/>
            <person name="Wagner M."/>
            <person name="Pester M."/>
            <person name="Loy A."/>
        </authorList>
    </citation>
    <scope>NUCLEOTIDE SEQUENCE [LARGE SCALE GENOMIC DNA]</scope>
    <source>
        <strain evidence="3">26-4b1</strain>
    </source>
</reference>
<evidence type="ECO:0000259" key="1">
    <source>
        <dbReference type="Pfam" id="PF13468"/>
    </source>
</evidence>